<sequence>MTANQPLDDAIIIGIDFGTTFSGVAWAYSREPEEIELVTSWDSELNHCSDIEKAPTQLHYGNDEEAISWGYSIPPDKEALKWFKLLLLDTKDLPDGVSDATQIQEAQRLQKSINKDPVEIIGCFLRKMWNHSVDSIERAVGAELLRKSKFHVVITMPAIWPHYAQKRMKQAAKISGILDARSGGETTLRFISEPEAAVLATIKDLSKRSTIKASLILPFPEDLISYVIESTEPLFGVKECVKGDGDLCGGVFLDENFIKLIKNRVSPASWNSVSKAEKKKFLNDGWEHGIKPQFENQQKAWPIDLPNSCNSKSSKGLKRRTTLELNSIEILAVFSPIVKKIENLVRRQVDAIQEKYKAPPKYIILVGGFGRSRYLFNRLQQTFNTTVLQSRGNKPWTAICRGAVVQGLASRYLAPGLGVNITARMARMSYGVRFQTVFDPKLHQLCDKEWCEKQQEFMARNQMDWFLKEGDDMITKSPVQKEYTMLFSHPPAEIANDIYCSSTFPPPLRGDDTVQRLCQIKWNRNVSFESLPTYTNPIGKVFHRLNHAVEMTCEDGTADFTVYYNGARVGARNVEVDFD</sequence>
<dbReference type="InterPro" id="IPR043129">
    <property type="entry name" value="ATPase_NBD"/>
</dbReference>
<reference evidence="1" key="2">
    <citation type="submission" date="2020-05" db="EMBL/GenBank/DDBJ databases">
        <authorList>
            <person name="Kim H.-S."/>
            <person name="Proctor R.H."/>
            <person name="Brown D.W."/>
        </authorList>
    </citation>
    <scope>NUCLEOTIDE SEQUENCE</scope>
    <source>
        <strain evidence="1">NRRL 22465</strain>
    </source>
</reference>
<dbReference type="Proteomes" id="UP000635477">
    <property type="component" value="Unassembled WGS sequence"/>
</dbReference>
<dbReference type="SUPFAM" id="SSF53067">
    <property type="entry name" value="Actin-like ATPase domain"/>
    <property type="match status" value="2"/>
</dbReference>
<gene>
    <name evidence="1" type="ORF">FZEAL_7903</name>
</gene>
<protein>
    <recommendedName>
        <fullName evidence="3">Hsp70 protein</fullName>
    </recommendedName>
</protein>
<dbReference type="CDD" id="cd10170">
    <property type="entry name" value="ASKHA_NBD_HSP70"/>
    <property type="match status" value="1"/>
</dbReference>
<dbReference type="PANTHER" id="PTHR14187:SF5">
    <property type="entry name" value="HEAT SHOCK 70 KDA PROTEIN 12A"/>
    <property type="match status" value="1"/>
</dbReference>
<evidence type="ECO:0000313" key="2">
    <source>
        <dbReference type="Proteomes" id="UP000635477"/>
    </source>
</evidence>
<dbReference type="Gene3D" id="3.30.420.40">
    <property type="match status" value="1"/>
</dbReference>
<proteinExistence type="predicted"/>
<accession>A0A8H4UFN4</accession>
<evidence type="ECO:0000313" key="1">
    <source>
        <dbReference type="EMBL" id="KAF4975290.1"/>
    </source>
</evidence>
<dbReference type="EMBL" id="JABEYC010000656">
    <property type="protein sequence ID" value="KAF4975290.1"/>
    <property type="molecule type" value="Genomic_DNA"/>
</dbReference>
<comment type="caution">
    <text evidence="1">The sequence shown here is derived from an EMBL/GenBank/DDBJ whole genome shotgun (WGS) entry which is preliminary data.</text>
</comment>
<keyword evidence="2" id="KW-1185">Reference proteome</keyword>
<evidence type="ECO:0008006" key="3">
    <source>
        <dbReference type="Google" id="ProtNLM"/>
    </source>
</evidence>
<dbReference type="OrthoDB" id="2963168at2759"/>
<organism evidence="1 2">
    <name type="scientific">Fusarium zealandicum</name>
    <dbReference type="NCBI Taxonomy" id="1053134"/>
    <lineage>
        <taxon>Eukaryota</taxon>
        <taxon>Fungi</taxon>
        <taxon>Dikarya</taxon>
        <taxon>Ascomycota</taxon>
        <taxon>Pezizomycotina</taxon>
        <taxon>Sordariomycetes</taxon>
        <taxon>Hypocreomycetidae</taxon>
        <taxon>Hypocreales</taxon>
        <taxon>Nectriaceae</taxon>
        <taxon>Fusarium</taxon>
        <taxon>Fusarium staphyleae species complex</taxon>
    </lineage>
</organism>
<name>A0A8H4UFN4_9HYPO</name>
<reference evidence="1" key="1">
    <citation type="journal article" date="2020" name="BMC Genomics">
        <title>Correction to: Identification and distribution of gene clusters required for synthesis of sphingolipid metabolism inhibitors in diverse species of the filamentous fungus Fusarium.</title>
        <authorList>
            <person name="Kim H.S."/>
            <person name="Lohmar J.M."/>
            <person name="Busman M."/>
            <person name="Brown D.W."/>
            <person name="Naumann T.A."/>
            <person name="Divon H.H."/>
            <person name="Lysoe E."/>
            <person name="Uhlig S."/>
            <person name="Proctor R.H."/>
        </authorList>
    </citation>
    <scope>NUCLEOTIDE SEQUENCE</scope>
    <source>
        <strain evidence="1">NRRL 22465</strain>
    </source>
</reference>
<dbReference type="PANTHER" id="PTHR14187">
    <property type="entry name" value="ALPHA KINASE/ELONGATION FACTOR 2 KINASE"/>
    <property type="match status" value="1"/>
</dbReference>
<dbReference type="AlphaFoldDB" id="A0A8H4UFN4"/>